<dbReference type="Proteomes" id="UP001443914">
    <property type="component" value="Unassembled WGS sequence"/>
</dbReference>
<proteinExistence type="predicted"/>
<keyword evidence="5" id="KW-1185">Reference proteome</keyword>
<dbReference type="GO" id="GO:0015030">
    <property type="term" value="C:Cajal body"/>
    <property type="evidence" value="ECO:0007669"/>
    <property type="project" value="TreeGrafter"/>
</dbReference>
<feature type="compositionally biased region" description="Basic and acidic residues" evidence="1">
    <location>
        <begin position="630"/>
        <end position="647"/>
    </location>
</feature>
<feature type="region of interest" description="Disordered" evidence="1">
    <location>
        <begin position="630"/>
        <end position="651"/>
    </location>
</feature>
<organism evidence="4 5">
    <name type="scientific">Saponaria officinalis</name>
    <name type="common">Common soapwort</name>
    <name type="synonym">Lychnis saponaria</name>
    <dbReference type="NCBI Taxonomy" id="3572"/>
    <lineage>
        <taxon>Eukaryota</taxon>
        <taxon>Viridiplantae</taxon>
        <taxon>Streptophyta</taxon>
        <taxon>Embryophyta</taxon>
        <taxon>Tracheophyta</taxon>
        <taxon>Spermatophyta</taxon>
        <taxon>Magnoliopsida</taxon>
        <taxon>eudicotyledons</taxon>
        <taxon>Gunneridae</taxon>
        <taxon>Pentapetalae</taxon>
        <taxon>Caryophyllales</taxon>
        <taxon>Caryophyllaceae</taxon>
        <taxon>Caryophylleae</taxon>
        <taxon>Saponaria</taxon>
    </lineage>
</organism>
<dbReference type="PANTHER" id="PTHR15197:SF0">
    <property type="entry name" value="COILIN"/>
    <property type="match status" value="1"/>
</dbReference>
<dbReference type="GO" id="GO:0030619">
    <property type="term" value="F:U1 snRNA binding"/>
    <property type="evidence" value="ECO:0007669"/>
    <property type="project" value="TreeGrafter"/>
</dbReference>
<dbReference type="PANTHER" id="PTHR15197">
    <property type="entry name" value="COILIN P80"/>
    <property type="match status" value="1"/>
</dbReference>
<sequence length="674" mass="76082">MEAEKLRIRLVFGNGVLTKFQRKDGLKRSWLLLKPHFLTISDVVSYILHSFDLHHSCPRGIILSMDGFVLPEFESTSILKDKDLISVKRKETRLLTNEAIEDAMLYIEDEIVEKQLLAPGVRLLANEEFDRETEGCENETERSPARKVARGDLASKKRKAPSKLQKTKKKRKIQAIVNTIQDKKLPDGERISKPTKKREHENTSDQNGLSDHDDAVKSVNDSKPESNTESEHDENKEDTIQASAVPDKAKKVSRSTLRRKSRKKIKKMLRHQAKMNEQCDGQQPVKDMTMDIEPGKDTVATIGPEKDTVATIVLQDDEEEESDADGELVPVEIRPGLIRFTPSGKVKEVEENLEANASDVHSTENGTWEDHSARKDVSDVTHNQVAKEAYCWNGITNKRKGQKWGQETQSSSTWKESRNHNTHSSNTWTDKKQSTSSWHQSGDVNGQSNETRADKERHSNNKSVDFDKLIPLIDLPKVGDVIAYRVLELSSSWCPELSSFRVGKISSFEQDSNRIMLVPVPEYPLNLEKHDDDDELPLRSSIYNDDGSLEIDFPSLNDVRIVKLGDVTQTKSTIIFATNGNSSPSTCKKVDEADGSKKAVSDVRNQELHAPANSKKDVWEEITEAVSEKKAKLTQEDSWNKKQDAPVKRPWSYRSLRSSAIGPTMARLRAQNGT</sequence>
<feature type="compositionally biased region" description="Basic residues" evidence="1">
    <location>
        <begin position="156"/>
        <end position="173"/>
    </location>
</feature>
<evidence type="ECO:0000313" key="5">
    <source>
        <dbReference type="Proteomes" id="UP001443914"/>
    </source>
</evidence>
<protein>
    <recommendedName>
        <fullName evidence="6">Coilin</fullName>
    </recommendedName>
</protein>
<evidence type="ECO:0000256" key="1">
    <source>
        <dbReference type="SAM" id="MobiDB-lite"/>
    </source>
</evidence>
<feature type="domain" description="Coilin tudor" evidence="3">
    <location>
        <begin position="463"/>
        <end position="563"/>
    </location>
</feature>
<name>A0AAW1HH21_SAPOF</name>
<dbReference type="AlphaFoldDB" id="A0AAW1HH21"/>
<reference evidence="4" key="1">
    <citation type="submission" date="2024-03" db="EMBL/GenBank/DDBJ databases">
        <title>WGS assembly of Saponaria officinalis var. Norfolk2.</title>
        <authorList>
            <person name="Jenkins J."/>
            <person name="Shu S."/>
            <person name="Grimwood J."/>
            <person name="Barry K."/>
            <person name="Goodstein D."/>
            <person name="Schmutz J."/>
            <person name="Leebens-Mack J."/>
            <person name="Osbourn A."/>
        </authorList>
    </citation>
    <scope>NUCLEOTIDE SEQUENCE [LARGE SCALE GENOMIC DNA]</scope>
    <source>
        <strain evidence="4">JIC</strain>
    </source>
</reference>
<accession>A0AAW1HH21</accession>
<evidence type="ECO:0000259" key="2">
    <source>
        <dbReference type="Pfam" id="PF15862"/>
    </source>
</evidence>
<feature type="compositionally biased region" description="Polar residues" evidence="1">
    <location>
        <begin position="405"/>
        <end position="414"/>
    </location>
</feature>
<dbReference type="InterPro" id="IPR024822">
    <property type="entry name" value="Coilin"/>
</dbReference>
<feature type="domain" description="Coilin N-terminal" evidence="2">
    <location>
        <begin position="7"/>
        <end position="184"/>
    </location>
</feature>
<feature type="region of interest" description="Disordered" evidence="1">
    <location>
        <begin position="130"/>
        <end position="290"/>
    </location>
</feature>
<dbReference type="GO" id="GO:0030620">
    <property type="term" value="F:U2 snRNA binding"/>
    <property type="evidence" value="ECO:0007669"/>
    <property type="project" value="TreeGrafter"/>
</dbReference>
<feature type="compositionally biased region" description="Basic and acidic residues" evidence="1">
    <location>
        <begin position="139"/>
        <end position="155"/>
    </location>
</feature>
<dbReference type="Pfam" id="PF15862">
    <property type="entry name" value="Coilin_N"/>
    <property type="match status" value="1"/>
</dbReference>
<dbReference type="Pfam" id="PF23086">
    <property type="entry name" value="Tudor_Coilin"/>
    <property type="match status" value="1"/>
</dbReference>
<dbReference type="InterPro" id="IPR056398">
    <property type="entry name" value="Tudor_Coilin"/>
</dbReference>
<evidence type="ECO:0000313" key="4">
    <source>
        <dbReference type="EMBL" id="KAK9675513.1"/>
    </source>
</evidence>
<evidence type="ECO:0000259" key="3">
    <source>
        <dbReference type="Pfam" id="PF23086"/>
    </source>
</evidence>
<dbReference type="GO" id="GO:0000387">
    <property type="term" value="P:spliceosomal snRNP assembly"/>
    <property type="evidence" value="ECO:0007669"/>
    <property type="project" value="TreeGrafter"/>
</dbReference>
<feature type="region of interest" description="Disordered" evidence="1">
    <location>
        <begin position="400"/>
        <end position="460"/>
    </location>
</feature>
<gene>
    <name evidence="4" type="ORF">RND81_11G011700</name>
</gene>
<comment type="caution">
    <text evidence="4">The sequence shown here is derived from an EMBL/GenBank/DDBJ whole genome shotgun (WGS) entry which is preliminary data.</text>
</comment>
<feature type="region of interest" description="Disordered" evidence="1">
    <location>
        <begin position="354"/>
        <end position="380"/>
    </location>
</feature>
<evidence type="ECO:0008006" key="6">
    <source>
        <dbReference type="Google" id="ProtNLM"/>
    </source>
</evidence>
<feature type="compositionally biased region" description="Basic and acidic residues" evidence="1">
    <location>
        <begin position="210"/>
        <end position="239"/>
    </location>
</feature>
<feature type="compositionally biased region" description="Basic and acidic residues" evidence="1">
    <location>
        <begin position="451"/>
        <end position="460"/>
    </location>
</feature>
<feature type="compositionally biased region" description="Basic residues" evidence="1">
    <location>
        <begin position="251"/>
        <end position="273"/>
    </location>
</feature>
<dbReference type="InterPro" id="IPR031722">
    <property type="entry name" value="Coilin_N"/>
</dbReference>
<dbReference type="EMBL" id="JBDFQZ010000011">
    <property type="protein sequence ID" value="KAK9675513.1"/>
    <property type="molecule type" value="Genomic_DNA"/>
</dbReference>
<feature type="compositionally biased region" description="Basic and acidic residues" evidence="1">
    <location>
        <begin position="368"/>
        <end position="379"/>
    </location>
</feature>
<feature type="compositionally biased region" description="Polar residues" evidence="1">
    <location>
        <begin position="422"/>
        <end position="450"/>
    </location>
</feature>
<feature type="compositionally biased region" description="Basic and acidic residues" evidence="1">
    <location>
        <begin position="181"/>
        <end position="203"/>
    </location>
</feature>